<organism evidence="2 3">
    <name type="scientific">Phenylobacterium soli</name>
    <dbReference type="NCBI Taxonomy" id="2170551"/>
    <lineage>
        <taxon>Bacteria</taxon>
        <taxon>Pseudomonadati</taxon>
        <taxon>Pseudomonadota</taxon>
        <taxon>Alphaproteobacteria</taxon>
        <taxon>Caulobacterales</taxon>
        <taxon>Caulobacteraceae</taxon>
        <taxon>Phenylobacterium</taxon>
    </lineage>
</organism>
<proteinExistence type="predicted"/>
<accession>A0A328AMT6</accession>
<sequence length="154" mass="15881">MKVTGTGGVGQAGGPRSSRPAGGGDGFRLPGAQAPAAPSQSTGVSSANAVVGVEALLTLQDVGGPLERKRRAVGRASRLLDVLEGLKIALLEGRVTGADLERLHRTIREQRAATDDPRLEGLLDEIETRASVELAKLEQARSLTQGEGEGPRAA</sequence>
<dbReference type="RefSeq" id="WP_111529449.1">
    <property type="nucleotide sequence ID" value="NZ_JBHRSG010000003.1"/>
</dbReference>
<keyword evidence="2" id="KW-0969">Cilium</keyword>
<name>A0A328AMT6_9CAUL</name>
<feature type="region of interest" description="Disordered" evidence="1">
    <location>
        <begin position="1"/>
        <end position="45"/>
    </location>
</feature>
<feature type="compositionally biased region" description="Low complexity" evidence="1">
    <location>
        <begin position="32"/>
        <end position="41"/>
    </location>
</feature>
<evidence type="ECO:0000313" key="2">
    <source>
        <dbReference type="EMBL" id="RAK55701.1"/>
    </source>
</evidence>
<keyword evidence="2" id="KW-0282">Flagellum</keyword>
<gene>
    <name evidence="2" type="ORF">DJ017_14885</name>
</gene>
<dbReference type="GO" id="GO:0044781">
    <property type="term" value="P:bacterial-type flagellum organization"/>
    <property type="evidence" value="ECO:0007669"/>
    <property type="project" value="InterPro"/>
</dbReference>
<keyword evidence="2" id="KW-0966">Cell projection</keyword>
<feature type="compositionally biased region" description="Gly residues" evidence="1">
    <location>
        <begin position="1"/>
        <end position="13"/>
    </location>
</feature>
<dbReference type="OrthoDB" id="7173192at2"/>
<evidence type="ECO:0000256" key="1">
    <source>
        <dbReference type="SAM" id="MobiDB-lite"/>
    </source>
</evidence>
<comment type="caution">
    <text evidence="2">The sequence shown here is derived from an EMBL/GenBank/DDBJ whole genome shotgun (WGS) entry which is preliminary data.</text>
</comment>
<dbReference type="EMBL" id="QFYQ01000001">
    <property type="protein sequence ID" value="RAK55701.1"/>
    <property type="molecule type" value="Genomic_DNA"/>
</dbReference>
<dbReference type="InterPro" id="IPR019704">
    <property type="entry name" value="Flagellar_assmbl_FliX_class2"/>
</dbReference>
<protein>
    <submittedName>
        <fullName evidence="2">Flagellar assembly protein FliX</fullName>
    </submittedName>
</protein>
<dbReference type="Proteomes" id="UP000249254">
    <property type="component" value="Unassembled WGS sequence"/>
</dbReference>
<reference evidence="3" key="1">
    <citation type="submission" date="2018-05" db="EMBL/GenBank/DDBJ databases">
        <authorList>
            <person name="Li X."/>
        </authorList>
    </citation>
    <scope>NUCLEOTIDE SEQUENCE [LARGE SCALE GENOMIC DNA]</scope>
    <source>
        <strain evidence="3">LX32</strain>
    </source>
</reference>
<keyword evidence="3" id="KW-1185">Reference proteome</keyword>
<dbReference type="NCBIfam" id="NF009427">
    <property type="entry name" value="PRK12787.1-3"/>
    <property type="match status" value="1"/>
</dbReference>
<dbReference type="Pfam" id="PF10768">
    <property type="entry name" value="FliX"/>
    <property type="match status" value="1"/>
</dbReference>
<evidence type="ECO:0000313" key="3">
    <source>
        <dbReference type="Proteomes" id="UP000249254"/>
    </source>
</evidence>
<dbReference type="AlphaFoldDB" id="A0A328AMT6"/>